<keyword evidence="3" id="KW-0064">Aspartyl protease</keyword>
<dbReference type="Pfam" id="PF22936">
    <property type="entry name" value="Pol_BBD"/>
    <property type="match status" value="1"/>
</dbReference>
<proteinExistence type="predicted"/>
<dbReference type="PANTHER" id="PTHR42648">
    <property type="entry name" value="TRANSPOSASE, PUTATIVE-RELATED"/>
    <property type="match status" value="1"/>
</dbReference>
<dbReference type="EMBL" id="GBHO01024362">
    <property type="protein sequence ID" value="JAG19242.1"/>
    <property type="molecule type" value="Transcribed_RNA"/>
</dbReference>
<dbReference type="SUPFAM" id="SSF56672">
    <property type="entry name" value="DNA/RNA polymerases"/>
    <property type="match status" value="1"/>
</dbReference>
<dbReference type="InterPro" id="IPR057670">
    <property type="entry name" value="SH3_retrovirus"/>
</dbReference>
<evidence type="ECO:0000256" key="4">
    <source>
        <dbReference type="ARBA" id="ARBA00022801"/>
    </source>
</evidence>
<dbReference type="PROSITE" id="PS50994">
    <property type="entry name" value="INTEGRASE"/>
    <property type="match status" value="1"/>
</dbReference>
<dbReference type="Gene3D" id="4.10.60.10">
    <property type="entry name" value="Zinc finger, CCHC-type"/>
    <property type="match status" value="1"/>
</dbReference>
<dbReference type="Pfam" id="PF25597">
    <property type="entry name" value="SH3_retrovirus"/>
    <property type="match status" value="1"/>
</dbReference>
<evidence type="ECO:0000256" key="5">
    <source>
        <dbReference type="SAM" id="MobiDB-lite"/>
    </source>
</evidence>
<dbReference type="GO" id="GO:0042575">
    <property type="term" value="C:DNA polymerase complex"/>
    <property type="evidence" value="ECO:0007669"/>
    <property type="project" value="UniProtKB-ARBA"/>
</dbReference>
<gene>
    <name evidence="7" type="primary">POLX_15</name>
    <name evidence="7" type="ORF">CM83_61435</name>
</gene>
<dbReference type="SUPFAM" id="SSF53098">
    <property type="entry name" value="Ribonuclease H-like"/>
    <property type="match status" value="1"/>
</dbReference>
<evidence type="ECO:0000256" key="2">
    <source>
        <dbReference type="ARBA" id="ARBA00022723"/>
    </source>
</evidence>
<dbReference type="InterPro" id="IPR025724">
    <property type="entry name" value="GAG-pre-integrase_dom"/>
</dbReference>
<dbReference type="GO" id="GO:0004190">
    <property type="term" value="F:aspartic-type endopeptidase activity"/>
    <property type="evidence" value="ECO:0007669"/>
    <property type="project" value="UniProtKB-KW"/>
</dbReference>
<dbReference type="GO" id="GO:0003676">
    <property type="term" value="F:nucleic acid binding"/>
    <property type="evidence" value="ECO:0007669"/>
    <property type="project" value="InterPro"/>
</dbReference>
<dbReference type="PANTHER" id="PTHR42648:SF28">
    <property type="entry name" value="TRANSPOSON-ENCODED PROTEIN WITH RIBONUCLEASE H-LIKE AND RETROVIRUS ZINC FINGER-LIKE DOMAINS"/>
    <property type="match status" value="1"/>
</dbReference>
<dbReference type="InterPro" id="IPR043502">
    <property type="entry name" value="DNA/RNA_pol_sf"/>
</dbReference>
<dbReference type="Pfam" id="PF13976">
    <property type="entry name" value="gag_pre-integrs"/>
    <property type="match status" value="1"/>
</dbReference>
<feature type="domain" description="Integrase catalytic" evidence="6">
    <location>
        <begin position="483"/>
        <end position="647"/>
    </location>
</feature>
<dbReference type="Pfam" id="PF14223">
    <property type="entry name" value="Retrotran_gag_2"/>
    <property type="match status" value="1"/>
</dbReference>
<dbReference type="GO" id="GO:0006508">
    <property type="term" value="P:proteolysis"/>
    <property type="evidence" value="ECO:0007669"/>
    <property type="project" value="UniProtKB-KW"/>
</dbReference>
<keyword evidence="4" id="KW-0378">Hydrolase</keyword>
<dbReference type="InterPro" id="IPR054722">
    <property type="entry name" value="PolX-like_BBD"/>
</dbReference>
<dbReference type="GO" id="GO:0071897">
    <property type="term" value="P:DNA biosynthetic process"/>
    <property type="evidence" value="ECO:0007669"/>
    <property type="project" value="UniProtKB-ARBA"/>
</dbReference>
<evidence type="ECO:0000256" key="3">
    <source>
        <dbReference type="ARBA" id="ARBA00022750"/>
    </source>
</evidence>
<feature type="compositionally biased region" description="Acidic residues" evidence="5">
    <location>
        <begin position="739"/>
        <end position="754"/>
    </location>
</feature>
<organism evidence="7">
    <name type="scientific">Lygus hesperus</name>
    <name type="common">Western plant bug</name>
    <dbReference type="NCBI Taxonomy" id="30085"/>
    <lineage>
        <taxon>Eukaryota</taxon>
        <taxon>Metazoa</taxon>
        <taxon>Ecdysozoa</taxon>
        <taxon>Arthropoda</taxon>
        <taxon>Hexapoda</taxon>
        <taxon>Insecta</taxon>
        <taxon>Pterygota</taxon>
        <taxon>Neoptera</taxon>
        <taxon>Paraneoptera</taxon>
        <taxon>Hemiptera</taxon>
        <taxon>Heteroptera</taxon>
        <taxon>Panheteroptera</taxon>
        <taxon>Cimicomorpha</taxon>
        <taxon>Miridae</taxon>
        <taxon>Mirini</taxon>
        <taxon>Lygus</taxon>
    </lineage>
</organism>
<dbReference type="GO" id="GO:0046872">
    <property type="term" value="F:metal ion binding"/>
    <property type="evidence" value="ECO:0007669"/>
    <property type="project" value="UniProtKB-KW"/>
</dbReference>
<dbReference type="InterPro" id="IPR001584">
    <property type="entry name" value="Integrase_cat-core"/>
</dbReference>
<feature type="region of interest" description="Disordered" evidence="5">
    <location>
        <begin position="725"/>
        <end position="757"/>
    </location>
</feature>
<dbReference type="Gene3D" id="3.30.420.10">
    <property type="entry name" value="Ribonuclease H-like superfamily/Ribonuclease H"/>
    <property type="match status" value="1"/>
</dbReference>
<accession>A0A0A9XEU3</accession>
<protein>
    <submittedName>
        <fullName evidence="7">Retrovirus-related Pol polyprotein from transposon TNT 1-94</fullName>
    </submittedName>
</protein>
<dbReference type="InterPro" id="IPR012337">
    <property type="entry name" value="RNaseH-like_sf"/>
</dbReference>
<dbReference type="InterPro" id="IPR036397">
    <property type="entry name" value="RNaseH_sf"/>
</dbReference>
<name>A0A0A9XEU3_LYGHE</name>
<dbReference type="InterPro" id="IPR013103">
    <property type="entry name" value="RVT_2"/>
</dbReference>
<dbReference type="GO" id="GO:0015074">
    <property type="term" value="P:DNA integration"/>
    <property type="evidence" value="ECO:0007669"/>
    <property type="project" value="InterPro"/>
</dbReference>
<reference evidence="7" key="2">
    <citation type="submission" date="2014-07" db="EMBL/GenBank/DDBJ databases">
        <authorList>
            <person name="Hull J."/>
        </authorList>
    </citation>
    <scope>NUCLEOTIDE SEQUENCE</scope>
</reference>
<sequence>MSNKHVDSNSDLSKVETLIGKSNFSLWKFDLGVILKASGLFEVTIGKDVIKAKDSQESKENWYKRDAKAQKAIVLTVDRRNKIHLMNCKTAAEMYNKLHGLYYQGSNEQQCSLMDEFFKFEFDKSLDMASNLSQLQNLVCNINSDKIKIDDAMHMARILTVLPPSYSYFRSSWDSTGDDKKTVDSLVSRLIKEETRLPNNSKKTEVAFQAQGGIVCFNCKGPHKARFCPQKNTNDRNMGRKLFPPCKFCKKSNHPAEKCFYKKNEVKKEDSGGNKSKVAYMSYYCLNTGISNVNEQDNRDKNEWILDSGSSSHMTNSQGHLSNVQETVTKIKTAKDGEFLLSKSVGCIETEKCTLENVLFVPGLAKNLLSVNAITSKGGEIKFHDKKVEILTNGVPVLEGEKDESGLYHISVNTDTALLTQADDSQAVIWHRKLGHLSAENMRKLKNLTDGMKIDNIKSLEEICDVCQKSKQTRKSFVNERSRASRPIELIHTDVGEVEARTWDNKKYYLTCLDDYTHFCMVFLMERKSETFRFLKAYVEEVEAKWNSRVSMIRSDQGGEYSSNELKSWCETKGIRMDYIHVKEPALNGRAERLNRTLMNKTRALLFDSQLDNSFWGEAMYTATYLLNRSPTNAIDTTPAEKWLNKKPNLRYLQVFGSKAYFKNLNPLKKLDERAKECVFVGYTPYGYRLWDAEKQTVVTSRNVQFGKPPKISNEYIPTIFLEDDDSEETEVSENPANAEDDENSQNEDTEDLDSVTSDFYGFDDEVSRSERETKTARGQRNKKIPKKLEDYVLLTYNEAMNSDDKKQWEEAVNEEKAALEENQTWTLVNRHDVNPKKVLSSRWVFKVKDDGRYRARLVVRGCEQQQGVDYNEIFSPVVGGDALRVMLALSAKKKYHLTKFDVKTAFLYGNVNEELYMELPAGYDRDKSKICKLNKALYGLKQAPACWNRRLTDSLRSLGFIQLKTEQCVFTNKNHTMFLAIHVDDGMLAGSDIQQMRSVLRKLETEFKITVMENPKSFLGMDIIKEDGYLKICQEHYATSVIEKYRMSDCKPTTTPMVTGVTKNENHGKTMSKFPYREAVGSLLYLSTKTRPDLAYAVGKCGRSVENPQPDDLQNLKRTLRYVHGTKNHGIIYSFTDDTKENKLIAYCDADFAGDVGTRKSTSGFVVYYCGGPVSWASRRQPIVATSTTESEYISAAECARNLMYIKTFVEELTGKPVDTQLNIDNQSAIDLINNGVVNRRSKHIDVRYHYIKEKVDEKMIKIEYCPTDQQVADIFTKALPSEKFVRFKNVLVS</sequence>
<keyword evidence="2" id="KW-0479">Metal-binding</keyword>
<reference evidence="7" key="1">
    <citation type="journal article" date="2014" name="PLoS ONE">
        <title>Transcriptome-Based Identification of ABC Transporters in the Western Tarnished Plant Bug Lygus hesperus.</title>
        <authorList>
            <person name="Hull J.J."/>
            <person name="Chaney K."/>
            <person name="Geib S.M."/>
            <person name="Fabrick J.A."/>
            <person name="Brent C.S."/>
            <person name="Walsh D."/>
            <person name="Lavine L.C."/>
        </authorList>
    </citation>
    <scope>NUCLEOTIDE SEQUENCE</scope>
</reference>
<evidence type="ECO:0000256" key="1">
    <source>
        <dbReference type="ARBA" id="ARBA00022670"/>
    </source>
</evidence>
<evidence type="ECO:0000259" key="6">
    <source>
        <dbReference type="PROSITE" id="PS50994"/>
    </source>
</evidence>
<dbReference type="Pfam" id="PF00665">
    <property type="entry name" value="rve"/>
    <property type="match status" value="1"/>
</dbReference>
<dbReference type="InterPro" id="IPR039537">
    <property type="entry name" value="Retrotran_Ty1/copia-like"/>
</dbReference>
<keyword evidence="1" id="KW-0645">Protease</keyword>
<dbReference type="Pfam" id="PF07727">
    <property type="entry name" value="RVT_2"/>
    <property type="match status" value="1"/>
</dbReference>
<dbReference type="CDD" id="cd09272">
    <property type="entry name" value="RNase_HI_RT_Ty1"/>
    <property type="match status" value="1"/>
</dbReference>
<evidence type="ECO:0000313" key="7">
    <source>
        <dbReference type="EMBL" id="JAG19242.1"/>
    </source>
</evidence>